<dbReference type="PROSITE" id="PS51898">
    <property type="entry name" value="TYR_RECOMBINASE"/>
    <property type="match status" value="1"/>
</dbReference>
<dbReference type="InterPro" id="IPR044068">
    <property type="entry name" value="CB"/>
</dbReference>
<protein>
    <recommendedName>
        <fullName evidence="8">Integrase</fullName>
    </recommendedName>
</protein>
<dbReference type="CDD" id="cd01189">
    <property type="entry name" value="INT_ICEBs1_C_like"/>
    <property type="match status" value="1"/>
</dbReference>
<reference evidence="6 7" key="1">
    <citation type="submission" date="2016-01" db="EMBL/GenBank/DDBJ databases">
        <title>The new phylogeny of the genus Mycobacterium.</title>
        <authorList>
            <person name="Tarcisio F."/>
            <person name="Conor M."/>
            <person name="Antonella G."/>
            <person name="Elisabetta G."/>
            <person name="Giulia F.S."/>
            <person name="Sara T."/>
            <person name="Anna F."/>
            <person name="Clotilde B."/>
            <person name="Roberto B."/>
            <person name="Veronica D.S."/>
            <person name="Fabio R."/>
            <person name="Monica P."/>
            <person name="Olivier J."/>
            <person name="Enrico T."/>
            <person name="Nicola S."/>
        </authorList>
    </citation>
    <scope>NUCLEOTIDE SEQUENCE [LARGE SCALE GENOMIC DNA]</scope>
    <source>
        <strain evidence="6 7">DSM 44179</strain>
    </source>
</reference>
<sequence>MRYQVTVDVGRRGGKRKQSRRRFKTEAEARGFLGPILGDKARGLHVAPNALTVREAVRRWLAAQRIEQKTLDAYTNNLRPLVEVHGGDPIQGIDKADIEALVQALIAGTTPRGVWAATSINPFLSRLRALMDDLVGQGVLARNPARLVKNVRREDTKKPEAPERVTLTAEQVRRFLDHVEGKEDEALVLLSLLGMRRSEIVGLRWSAVDLDAKTLTVERAVVPTSVGTQDKKRTKTESSKRELPLHDDAVEALSRVRRRYLKERMASGSAWRGEKDGHVYFKPDGTRYAPETANQRWNRAVKAAGLPHLKLHEGRHTAATLLLLQGAPLAVVAAWLGHANADVTLRVYAHAQKQAIEAAAATFQGLYGKKPAGESKAE</sequence>
<dbReference type="GO" id="GO:0003677">
    <property type="term" value="F:DNA binding"/>
    <property type="evidence" value="ECO:0007669"/>
    <property type="project" value="UniProtKB-UniRule"/>
</dbReference>
<dbReference type="InterPro" id="IPR010998">
    <property type="entry name" value="Integrase_recombinase_N"/>
</dbReference>
<proteinExistence type="predicted"/>
<dbReference type="Proteomes" id="UP000193484">
    <property type="component" value="Unassembled WGS sequence"/>
</dbReference>
<evidence type="ECO:0000256" key="3">
    <source>
        <dbReference type="PROSITE-ProRule" id="PRU01248"/>
    </source>
</evidence>
<evidence type="ECO:0000313" key="6">
    <source>
        <dbReference type="EMBL" id="ORV07565.1"/>
    </source>
</evidence>
<organism evidence="6 7">
    <name type="scientific">Mycolicibacterium fallax</name>
    <name type="common">Mycobacterium fallax</name>
    <dbReference type="NCBI Taxonomy" id="1793"/>
    <lineage>
        <taxon>Bacteria</taxon>
        <taxon>Bacillati</taxon>
        <taxon>Actinomycetota</taxon>
        <taxon>Actinomycetes</taxon>
        <taxon>Mycobacteriales</taxon>
        <taxon>Mycobacteriaceae</taxon>
        <taxon>Mycolicibacterium</taxon>
    </lineage>
</organism>
<dbReference type="InterPro" id="IPR013762">
    <property type="entry name" value="Integrase-like_cat_sf"/>
</dbReference>
<dbReference type="InterPro" id="IPR028259">
    <property type="entry name" value="AP2-like_int_N"/>
</dbReference>
<evidence type="ECO:0000259" key="5">
    <source>
        <dbReference type="PROSITE" id="PS51900"/>
    </source>
</evidence>
<dbReference type="InterPro" id="IPR011010">
    <property type="entry name" value="DNA_brk_join_enz"/>
</dbReference>
<feature type="domain" description="Core-binding (CB)" evidence="5">
    <location>
        <begin position="51"/>
        <end position="135"/>
    </location>
</feature>
<dbReference type="InterPro" id="IPR002104">
    <property type="entry name" value="Integrase_catalytic"/>
</dbReference>
<name>A0A1X1RJ65_MYCFA</name>
<dbReference type="EMBL" id="LQOJ01000019">
    <property type="protein sequence ID" value="ORV07565.1"/>
    <property type="molecule type" value="Genomic_DNA"/>
</dbReference>
<comment type="caution">
    <text evidence="6">The sequence shown here is derived from an EMBL/GenBank/DDBJ whole genome shotgun (WGS) entry which is preliminary data.</text>
</comment>
<dbReference type="GO" id="GO:0006310">
    <property type="term" value="P:DNA recombination"/>
    <property type="evidence" value="ECO:0007669"/>
    <property type="project" value="UniProtKB-KW"/>
</dbReference>
<gene>
    <name evidence="6" type="ORF">AWC04_03895</name>
</gene>
<evidence type="ECO:0000259" key="4">
    <source>
        <dbReference type="PROSITE" id="PS51898"/>
    </source>
</evidence>
<evidence type="ECO:0008006" key="8">
    <source>
        <dbReference type="Google" id="ProtNLM"/>
    </source>
</evidence>
<dbReference type="InterPro" id="IPR050090">
    <property type="entry name" value="Tyrosine_recombinase_XerCD"/>
</dbReference>
<evidence type="ECO:0000256" key="1">
    <source>
        <dbReference type="ARBA" id="ARBA00023125"/>
    </source>
</evidence>
<dbReference type="Gene3D" id="1.10.443.10">
    <property type="entry name" value="Intergrase catalytic core"/>
    <property type="match status" value="1"/>
</dbReference>
<feature type="domain" description="Tyr recombinase" evidence="4">
    <location>
        <begin position="162"/>
        <end position="361"/>
    </location>
</feature>
<dbReference type="Gene3D" id="1.10.150.130">
    <property type="match status" value="1"/>
</dbReference>
<dbReference type="Pfam" id="PF14657">
    <property type="entry name" value="Arm-DNA-bind_4"/>
    <property type="match status" value="1"/>
</dbReference>
<dbReference type="STRING" id="1793.AWC04_03895"/>
<dbReference type="SUPFAM" id="SSF56349">
    <property type="entry name" value="DNA breaking-rejoining enzymes"/>
    <property type="match status" value="1"/>
</dbReference>
<keyword evidence="1 3" id="KW-0238">DNA-binding</keyword>
<dbReference type="GO" id="GO:0015074">
    <property type="term" value="P:DNA integration"/>
    <property type="evidence" value="ECO:0007669"/>
    <property type="project" value="InterPro"/>
</dbReference>
<accession>A0A1X1RJ65</accession>
<dbReference type="AlphaFoldDB" id="A0A1X1RJ65"/>
<dbReference type="PANTHER" id="PTHR30349">
    <property type="entry name" value="PHAGE INTEGRASE-RELATED"/>
    <property type="match status" value="1"/>
</dbReference>
<evidence type="ECO:0000256" key="2">
    <source>
        <dbReference type="ARBA" id="ARBA00023172"/>
    </source>
</evidence>
<dbReference type="Pfam" id="PF00589">
    <property type="entry name" value="Phage_integrase"/>
    <property type="match status" value="1"/>
</dbReference>
<keyword evidence="7" id="KW-1185">Reference proteome</keyword>
<dbReference type="PROSITE" id="PS51900">
    <property type="entry name" value="CB"/>
    <property type="match status" value="1"/>
</dbReference>
<evidence type="ECO:0000313" key="7">
    <source>
        <dbReference type="Proteomes" id="UP000193484"/>
    </source>
</evidence>
<keyword evidence="2" id="KW-0233">DNA recombination</keyword>
<dbReference type="PANTHER" id="PTHR30349:SF91">
    <property type="entry name" value="INTA PROTEIN"/>
    <property type="match status" value="1"/>
</dbReference>